<feature type="compositionally biased region" description="Low complexity" evidence="1">
    <location>
        <begin position="252"/>
        <end position="261"/>
    </location>
</feature>
<comment type="caution">
    <text evidence="3">The sequence shown here is derived from an EMBL/GenBank/DDBJ whole genome shotgun (WGS) entry which is preliminary data.</text>
</comment>
<organism evidence="3 4">
    <name type="scientific">Brachionus calyciflorus</name>
    <dbReference type="NCBI Taxonomy" id="104777"/>
    <lineage>
        <taxon>Eukaryota</taxon>
        <taxon>Metazoa</taxon>
        <taxon>Spiralia</taxon>
        <taxon>Gnathifera</taxon>
        <taxon>Rotifera</taxon>
        <taxon>Eurotatoria</taxon>
        <taxon>Monogononta</taxon>
        <taxon>Pseudotrocha</taxon>
        <taxon>Ploima</taxon>
        <taxon>Brachionidae</taxon>
        <taxon>Brachionus</taxon>
    </lineage>
</organism>
<dbReference type="Proteomes" id="UP000663879">
    <property type="component" value="Unassembled WGS sequence"/>
</dbReference>
<evidence type="ECO:0000313" key="4">
    <source>
        <dbReference type="Proteomes" id="UP000663879"/>
    </source>
</evidence>
<keyword evidence="4" id="KW-1185">Reference proteome</keyword>
<gene>
    <name evidence="3" type="ORF">OXX778_LOCUS7589</name>
</gene>
<protein>
    <submittedName>
        <fullName evidence="3">Uncharacterized protein</fullName>
    </submittedName>
</protein>
<name>A0A813UGL5_9BILA</name>
<evidence type="ECO:0000313" key="3">
    <source>
        <dbReference type="EMBL" id="CAF0823407.1"/>
    </source>
</evidence>
<evidence type="ECO:0000256" key="2">
    <source>
        <dbReference type="SAM" id="Phobius"/>
    </source>
</evidence>
<keyword evidence="2" id="KW-1133">Transmembrane helix</keyword>
<keyword evidence="2" id="KW-0812">Transmembrane</keyword>
<dbReference type="OrthoDB" id="10625763at2759"/>
<feature type="transmembrane region" description="Helical" evidence="2">
    <location>
        <begin position="32"/>
        <end position="52"/>
    </location>
</feature>
<feature type="compositionally biased region" description="Basic and acidic residues" evidence="1">
    <location>
        <begin position="328"/>
        <end position="339"/>
    </location>
</feature>
<feature type="region of interest" description="Disordered" evidence="1">
    <location>
        <begin position="315"/>
        <end position="357"/>
    </location>
</feature>
<dbReference type="EMBL" id="CAJNOC010000978">
    <property type="protein sequence ID" value="CAF0823407.1"/>
    <property type="molecule type" value="Genomic_DNA"/>
</dbReference>
<feature type="region of interest" description="Disordered" evidence="1">
    <location>
        <begin position="230"/>
        <end position="261"/>
    </location>
</feature>
<sequence>MTYDIQSVSLNIETIAHPKERKQLIQNIDIRIILLSVIAGVILLILLTIVLWCCGFFKRFEPNEESKSKLSETSTSDEDISSSNDVIDVSKDLTRTENENRENINLLPSANPSYALGSVNSKQPLLGVNSYTLNNKNNEFNHKLPLYSNSKVEYTNFNTLIKSDEIYGFTPLNQIMKSETNLNQLSTFQVINSSKNNTLNNHKISSNNKLINPFEKSNYFDEQQLVKKPNSKNNTLDAYTNKLPPVPRRNSKTSINNSSSNNLALINNTQKNLLNNKVINPFMGVNNNRTESTNTNIVLKSKNIEDQDFKPWKKKEKVRVAQQNISSYHKDKSVKKESSDQDTDEEPDLDNGNKENMEYNATTSRSCEYNTKICPCVNHNKQKCTSLYHLNSVKNY</sequence>
<evidence type="ECO:0000256" key="1">
    <source>
        <dbReference type="SAM" id="MobiDB-lite"/>
    </source>
</evidence>
<dbReference type="AlphaFoldDB" id="A0A813UGL5"/>
<feature type="compositionally biased region" description="Acidic residues" evidence="1">
    <location>
        <begin position="340"/>
        <end position="349"/>
    </location>
</feature>
<reference evidence="3" key="1">
    <citation type="submission" date="2021-02" db="EMBL/GenBank/DDBJ databases">
        <authorList>
            <person name="Nowell W R."/>
        </authorList>
    </citation>
    <scope>NUCLEOTIDE SEQUENCE</scope>
    <source>
        <strain evidence="3">Ploen Becks lab</strain>
    </source>
</reference>
<dbReference type="Gene3D" id="1.20.5.930">
    <property type="entry name" value="Bicelle-embedded integrin alpha(iib) transmembrane segment"/>
    <property type="match status" value="1"/>
</dbReference>
<proteinExistence type="predicted"/>
<accession>A0A813UGL5</accession>
<keyword evidence="2" id="KW-0472">Membrane</keyword>